<dbReference type="EMBL" id="BKCJ010000235">
    <property type="protein sequence ID" value="GEU31282.1"/>
    <property type="molecule type" value="Genomic_DNA"/>
</dbReference>
<dbReference type="AlphaFoldDB" id="A0A6L2J3E3"/>
<evidence type="ECO:0000313" key="1">
    <source>
        <dbReference type="EMBL" id="GEU31282.1"/>
    </source>
</evidence>
<gene>
    <name evidence="1" type="ORF">Tci_003260</name>
</gene>
<organism evidence="1">
    <name type="scientific">Tanacetum cinerariifolium</name>
    <name type="common">Dalmatian daisy</name>
    <name type="synonym">Chrysanthemum cinerariifolium</name>
    <dbReference type="NCBI Taxonomy" id="118510"/>
    <lineage>
        <taxon>Eukaryota</taxon>
        <taxon>Viridiplantae</taxon>
        <taxon>Streptophyta</taxon>
        <taxon>Embryophyta</taxon>
        <taxon>Tracheophyta</taxon>
        <taxon>Spermatophyta</taxon>
        <taxon>Magnoliopsida</taxon>
        <taxon>eudicotyledons</taxon>
        <taxon>Gunneridae</taxon>
        <taxon>Pentapetalae</taxon>
        <taxon>asterids</taxon>
        <taxon>campanulids</taxon>
        <taxon>Asterales</taxon>
        <taxon>Asteraceae</taxon>
        <taxon>Asteroideae</taxon>
        <taxon>Anthemideae</taxon>
        <taxon>Anthemidinae</taxon>
        <taxon>Tanacetum</taxon>
    </lineage>
</organism>
<accession>A0A6L2J3E3</accession>
<evidence type="ECO:0008006" key="2">
    <source>
        <dbReference type="Google" id="ProtNLM"/>
    </source>
</evidence>
<comment type="caution">
    <text evidence="1">The sequence shown here is derived from an EMBL/GenBank/DDBJ whole genome shotgun (WGS) entry which is preliminary data.</text>
</comment>
<name>A0A6L2J3E3_TANCI</name>
<protein>
    <recommendedName>
        <fullName evidence="2">UBN2 domain-containing protein</fullName>
    </recommendedName>
</protein>
<proteinExistence type="predicted"/>
<sequence length="188" mass="21632">MNVKFTKAFHLMHEYQEVFKALHPKWSAKVTSIEELNELTSLSLDELIGNLKVHELIIEKYFKIVKGKGETRSLTLKDKKESSDAEILTSVSKDEEYAMAVRDFKRRGRECLKPLKDKNQRAFAGGSLSDSGDDDDEKDRDKSMNLLRCDAKIYGMGGMDVYFLLLERKEAKDADDYLCCDLGYELRE</sequence>
<reference evidence="1" key="1">
    <citation type="journal article" date="2019" name="Sci. Rep.">
        <title>Draft genome of Tanacetum cinerariifolium, the natural source of mosquito coil.</title>
        <authorList>
            <person name="Yamashiro T."/>
            <person name="Shiraishi A."/>
            <person name="Satake H."/>
            <person name="Nakayama K."/>
        </authorList>
    </citation>
    <scope>NUCLEOTIDE SEQUENCE</scope>
</reference>